<sequence>MTIRVIKFSIPKIRKMKRTMGDNLVMVMVDSGASHNFVSQSMIHRLGLPIIETKVIMVKLGDGHQVMCMGICKQLELMVNGVSIVVYFHLFNLGGVGVILGIFCLETLGEVKVNWRTLCISFDQNRKKMKLQRDHSLCSRLPPNCERHHTIPLLPKKGLYKMLLLRIIQPSTSPYSSIVLLGYHQIRMRVKDISKTTFRTHHRHYGFLFMSFDLTNAPTIFQAIIYVIFKPYFRILVLVFFDDILIYSQCWQDHLLHVKMKNANFGKISVGYLGHIISFEGVAMDEEKIKSEVRDFLGLIGYYRKSVKDYGKIARPLTNLLKKEGFLWTEETIKAFARLK</sequence>
<feature type="transmembrane region" description="Helical" evidence="1">
    <location>
        <begin position="163"/>
        <end position="184"/>
    </location>
</feature>
<dbReference type="Gene3D" id="3.10.10.10">
    <property type="entry name" value="HIV Type 1 Reverse Transcriptase, subunit A, domain 1"/>
    <property type="match status" value="1"/>
</dbReference>
<dbReference type="OrthoDB" id="1746660at2759"/>
<keyword evidence="4" id="KW-1185">Reference proteome</keyword>
<dbReference type="Pfam" id="PF00078">
    <property type="entry name" value="RVT_1"/>
    <property type="match status" value="1"/>
</dbReference>
<reference evidence="3" key="1">
    <citation type="submission" date="2018-05" db="EMBL/GenBank/DDBJ databases">
        <title>Draft genome of Mucuna pruriens seed.</title>
        <authorList>
            <person name="Nnadi N.E."/>
            <person name="Vos R."/>
            <person name="Hasami M.H."/>
            <person name="Devisetty U.K."/>
            <person name="Aguiy J.C."/>
        </authorList>
    </citation>
    <scope>NUCLEOTIDE SEQUENCE [LARGE SCALE GENOMIC DNA]</scope>
    <source>
        <strain evidence="3">JCA_2017</strain>
    </source>
</reference>
<name>A0A371GCA9_MUCPR</name>
<dbReference type="EMBL" id="QJKJ01006034">
    <property type="protein sequence ID" value="RDX88161.1"/>
    <property type="molecule type" value="Genomic_DNA"/>
</dbReference>
<dbReference type="InterPro" id="IPR043128">
    <property type="entry name" value="Rev_trsase/Diguanyl_cyclase"/>
</dbReference>
<protein>
    <submittedName>
        <fullName evidence="3">Retrovirus-related Pol polyprotein</fullName>
    </submittedName>
</protein>
<feature type="transmembrane region" description="Helical" evidence="1">
    <location>
        <begin position="205"/>
        <end position="226"/>
    </location>
</feature>
<accession>A0A371GCA9</accession>
<dbReference type="InterPro" id="IPR043502">
    <property type="entry name" value="DNA/RNA_pol_sf"/>
</dbReference>
<keyword evidence="1" id="KW-0472">Membrane</keyword>
<keyword evidence="1" id="KW-1133">Transmembrane helix</keyword>
<dbReference type="AlphaFoldDB" id="A0A371GCA9"/>
<dbReference type="CDD" id="cd00303">
    <property type="entry name" value="retropepsin_like"/>
    <property type="match status" value="1"/>
</dbReference>
<feature type="transmembrane region" description="Helical" evidence="1">
    <location>
        <begin position="77"/>
        <end position="103"/>
    </location>
</feature>
<dbReference type="InterPro" id="IPR051320">
    <property type="entry name" value="Viral_Replic_Matur_Polypro"/>
</dbReference>
<dbReference type="SUPFAM" id="SSF56672">
    <property type="entry name" value="DNA/RNA polymerases"/>
    <property type="match status" value="1"/>
</dbReference>
<gene>
    <name evidence="3" type="primary">pol</name>
    <name evidence="3" type="ORF">CR513_30276</name>
</gene>
<evidence type="ECO:0000256" key="1">
    <source>
        <dbReference type="SAM" id="Phobius"/>
    </source>
</evidence>
<dbReference type="PANTHER" id="PTHR33064:SF37">
    <property type="entry name" value="RIBONUCLEASE H"/>
    <property type="match status" value="1"/>
</dbReference>
<evidence type="ECO:0000313" key="4">
    <source>
        <dbReference type="Proteomes" id="UP000257109"/>
    </source>
</evidence>
<feature type="non-terminal residue" evidence="3">
    <location>
        <position position="1"/>
    </location>
</feature>
<feature type="domain" description="Reverse transcriptase" evidence="2">
    <location>
        <begin position="182"/>
        <end position="261"/>
    </location>
</feature>
<keyword evidence="1" id="KW-0812">Transmembrane</keyword>
<dbReference type="Gene3D" id="3.30.70.270">
    <property type="match status" value="2"/>
</dbReference>
<dbReference type="PANTHER" id="PTHR33064">
    <property type="entry name" value="POL PROTEIN"/>
    <property type="match status" value="1"/>
</dbReference>
<dbReference type="Proteomes" id="UP000257109">
    <property type="component" value="Unassembled WGS sequence"/>
</dbReference>
<comment type="caution">
    <text evidence="3">The sequence shown here is derived from an EMBL/GenBank/DDBJ whole genome shotgun (WGS) entry which is preliminary data.</text>
</comment>
<dbReference type="Gene3D" id="2.40.70.10">
    <property type="entry name" value="Acid Proteases"/>
    <property type="match status" value="1"/>
</dbReference>
<organism evidence="3 4">
    <name type="scientific">Mucuna pruriens</name>
    <name type="common">Velvet bean</name>
    <name type="synonym">Dolichos pruriens</name>
    <dbReference type="NCBI Taxonomy" id="157652"/>
    <lineage>
        <taxon>Eukaryota</taxon>
        <taxon>Viridiplantae</taxon>
        <taxon>Streptophyta</taxon>
        <taxon>Embryophyta</taxon>
        <taxon>Tracheophyta</taxon>
        <taxon>Spermatophyta</taxon>
        <taxon>Magnoliopsida</taxon>
        <taxon>eudicotyledons</taxon>
        <taxon>Gunneridae</taxon>
        <taxon>Pentapetalae</taxon>
        <taxon>rosids</taxon>
        <taxon>fabids</taxon>
        <taxon>Fabales</taxon>
        <taxon>Fabaceae</taxon>
        <taxon>Papilionoideae</taxon>
        <taxon>50 kb inversion clade</taxon>
        <taxon>NPAAA clade</taxon>
        <taxon>indigoferoid/millettioid clade</taxon>
        <taxon>Phaseoleae</taxon>
        <taxon>Mucuna</taxon>
    </lineage>
</organism>
<evidence type="ECO:0000313" key="3">
    <source>
        <dbReference type="EMBL" id="RDX88161.1"/>
    </source>
</evidence>
<dbReference type="SUPFAM" id="SSF50630">
    <property type="entry name" value="Acid proteases"/>
    <property type="match status" value="1"/>
</dbReference>
<dbReference type="InterPro" id="IPR000477">
    <property type="entry name" value="RT_dom"/>
</dbReference>
<evidence type="ECO:0000259" key="2">
    <source>
        <dbReference type="Pfam" id="PF00078"/>
    </source>
</evidence>
<dbReference type="InterPro" id="IPR021109">
    <property type="entry name" value="Peptidase_aspartic_dom_sf"/>
</dbReference>
<dbReference type="CDD" id="cd01647">
    <property type="entry name" value="RT_LTR"/>
    <property type="match status" value="1"/>
</dbReference>
<dbReference type="Pfam" id="PF08284">
    <property type="entry name" value="RVP_2"/>
    <property type="match status" value="1"/>
</dbReference>
<proteinExistence type="predicted"/>